<dbReference type="InterPro" id="IPR006426">
    <property type="entry name" value="Asn_synth_AEB"/>
</dbReference>
<evidence type="ECO:0000313" key="13">
    <source>
        <dbReference type="EMBL" id="CDQ38874.1"/>
    </source>
</evidence>
<reference evidence="13 14" key="1">
    <citation type="submission" date="2014-03" db="EMBL/GenBank/DDBJ databases">
        <authorList>
            <person name="Urmite Genomes U."/>
        </authorList>
    </citation>
    <scope>NUCLEOTIDE SEQUENCE [LARGE SCALE GENOMIC DNA]</scope>
    <source>
        <strain evidence="13 14">Vm-5</strain>
    </source>
</reference>
<evidence type="ECO:0000256" key="2">
    <source>
        <dbReference type="ARBA" id="ARBA00005752"/>
    </source>
</evidence>
<dbReference type="InterPro" id="IPR029055">
    <property type="entry name" value="Ntn_hydrolases_N"/>
</dbReference>
<gene>
    <name evidence="13" type="primary">asnO</name>
    <name evidence="13" type="ORF">BN990_01150</name>
</gene>
<feature type="domain" description="Glutamine amidotransferase type-2" evidence="12">
    <location>
        <begin position="2"/>
        <end position="216"/>
    </location>
</feature>
<dbReference type="eggNOG" id="COG0367">
    <property type="taxonomic scope" value="Bacteria"/>
</dbReference>
<dbReference type="NCBIfam" id="TIGR01536">
    <property type="entry name" value="asn_synth_AEB"/>
    <property type="match status" value="1"/>
</dbReference>
<evidence type="ECO:0000256" key="7">
    <source>
        <dbReference type="ARBA" id="ARBA00022962"/>
    </source>
</evidence>
<dbReference type="STRING" id="1462526.BN990_01150"/>
<evidence type="ECO:0000259" key="12">
    <source>
        <dbReference type="PROSITE" id="PS51278"/>
    </source>
</evidence>
<evidence type="ECO:0000313" key="14">
    <source>
        <dbReference type="Proteomes" id="UP000028875"/>
    </source>
</evidence>
<reference evidence="14" key="2">
    <citation type="submission" date="2014-05" db="EMBL/GenBank/DDBJ databases">
        <title>Draft genome sequence of Virgibacillus massiliensis Vm-5.</title>
        <authorList>
            <person name="Khelaifia S."/>
            <person name="Croce O."/>
            <person name="Lagier J.C."/>
            <person name="Raoult D."/>
        </authorList>
    </citation>
    <scope>NUCLEOTIDE SEQUENCE [LARGE SCALE GENOMIC DNA]</scope>
    <source>
        <strain evidence="14">Vm-5</strain>
    </source>
</reference>
<dbReference type="Proteomes" id="UP000028875">
    <property type="component" value="Unassembled WGS sequence"/>
</dbReference>
<dbReference type="EC" id="6.3.5.4" evidence="3"/>
<keyword evidence="14" id="KW-1185">Reference proteome</keyword>
<dbReference type="GO" id="GO:0005829">
    <property type="term" value="C:cytosol"/>
    <property type="evidence" value="ECO:0007669"/>
    <property type="project" value="TreeGrafter"/>
</dbReference>
<evidence type="ECO:0000256" key="6">
    <source>
        <dbReference type="ARBA" id="ARBA00022888"/>
    </source>
</evidence>
<feature type="binding site" evidence="10">
    <location>
        <begin position="377"/>
        <end position="378"/>
    </location>
    <ligand>
        <name>ATP</name>
        <dbReference type="ChEBI" id="CHEBI:30616"/>
    </ligand>
</feature>
<feature type="binding site" evidence="10">
    <location>
        <position position="102"/>
    </location>
    <ligand>
        <name>L-glutamine</name>
        <dbReference type="ChEBI" id="CHEBI:58359"/>
    </ligand>
</feature>
<feature type="site" description="Important for beta-aspartyl-AMP intermediate formation" evidence="11">
    <location>
        <position position="379"/>
    </location>
</feature>
<keyword evidence="6 9" id="KW-0061">Asparagine biosynthesis</keyword>
<dbReference type="Pfam" id="PF13537">
    <property type="entry name" value="GATase_7"/>
    <property type="match status" value="1"/>
</dbReference>
<dbReference type="InterPro" id="IPR014729">
    <property type="entry name" value="Rossmann-like_a/b/a_fold"/>
</dbReference>
<evidence type="ECO:0000256" key="5">
    <source>
        <dbReference type="ARBA" id="ARBA00022840"/>
    </source>
</evidence>
<dbReference type="GO" id="GO:0005524">
    <property type="term" value="F:ATP binding"/>
    <property type="evidence" value="ECO:0007669"/>
    <property type="project" value="UniProtKB-KW"/>
</dbReference>
<comment type="catalytic activity">
    <reaction evidence="8">
        <text>L-aspartate + L-glutamine + ATP + H2O = L-asparagine + L-glutamate + AMP + diphosphate + H(+)</text>
        <dbReference type="Rhea" id="RHEA:12228"/>
        <dbReference type="ChEBI" id="CHEBI:15377"/>
        <dbReference type="ChEBI" id="CHEBI:15378"/>
        <dbReference type="ChEBI" id="CHEBI:29985"/>
        <dbReference type="ChEBI" id="CHEBI:29991"/>
        <dbReference type="ChEBI" id="CHEBI:30616"/>
        <dbReference type="ChEBI" id="CHEBI:33019"/>
        <dbReference type="ChEBI" id="CHEBI:58048"/>
        <dbReference type="ChEBI" id="CHEBI:58359"/>
        <dbReference type="ChEBI" id="CHEBI:456215"/>
        <dbReference type="EC" id="6.3.5.4"/>
    </reaction>
</comment>
<evidence type="ECO:0000256" key="10">
    <source>
        <dbReference type="PIRSR" id="PIRSR001589-2"/>
    </source>
</evidence>
<feature type="binding site" evidence="10">
    <location>
        <position position="294"/>
    </location>
    <ligand>
        <name>ATP</name>
        <dbReference type="ChEBI" id="CHEBI:30616"/>
    </ligand>
</feature>
<dbReference type="PROSITE" id="PS51278">
    <property type="entry name" value="GATASE_TYPE_2"/>
    <property type="match status" value="1"/>
</dbReference>
<feature type="active site" description="For GATase activity" evidence="9">
    <location>
        <position position="2"/>
    </location>
</feature>
<evidence type="ECO:0000256" key="11">
    <source>
        <dbReference type="PIRSR" id="PIRSR001589-3"/>
    </source>
</evidence>
<dbReference type="InterPro" id="IPR033738">
    <property type="entry name" value="AsnB_N"/>
</dbReference>
<sequence length="615" mass="70988">MCGITGYVDWGSDIRANKQMLQDMTETLSLRGPDDTNCWMDQHIAFGHKRLSVVDLEGGKQPMQKAKDGYTYTITYNGELYNTDELRKELLTKGYRFATTSDTEVLLTAYMEWKETCVDYLNGIYAFGIWDGQKNQLYMARDRLGVKPLFYLTQGKQFIFGSELKAILAHNDVKAEVDRSGLAEVFGLGPSRTPGHGIFKSMKELRAGHALTFSIHGLKVWRYWNVESHPHTDSLADTTKKVRELFVDAVQRQLVADVPVSTFLSGGLDSSAITAIASNYFTKQGNAPLTTFSIDYEGNAEHFQASKFQPSMDQPWVDKMAAAFATDHHNEIITGKELADHLKESVDLRDQPGMADIDSSMLWFCRRIKKHTTVSLSGECADEIFGGYPWFHDPSKEAGSGFPWMRSLDSRIHLLHPEWQEKLDLKNYVFDRYQETIRETPRLHGENDTDARRRELFYLNMHWFMAQLLDRKDRMSMGASLEVRVPYADHKLVEYVWNIPWDMKMAEGREKGILRKAMEGILPHDVLYRKKSPYPKTFQPEYTQAVTTWMQEILDDKEARLFEFLKREKVEAILQSEGKEFKDPWYGQLMKGPQLIAHLCQIDYWLRKYNVTVSE</sequence>
<dbReference type="SUPFAM" id="SSF56235">
    <property type="entry name" value="N-terminal nucleophile aminohydrolases (Ntn hydrolases)"/>
    <property type="match status" value="1"/>
</dbReference>
<comment type="similarity">
    <text evidence="2">Belongs to the asparagine synthetase family.</text>
</comment>
<dbReference type="AlphaFoldDB" id="A0A024Q8Q7"/>
<organism evidence="13 14">
    <name type="scientific">Virgibacillus massiliensis</name>
    <dbReference type="NCBI Taxonomy" id="1462526"/>
    <lineage>
        <taxon>Bacteria</taxon>
        <taxon>Bacillati</taxon>
        <taxon>Bacillota</taxon>
        <taxon>Bacilli</taxon>
        <taxon>Bacillales</taxon>
        <taxon>Bacillaceae</taxon>
        <taxon>Virgibacillus</taxon>
    </lineage>
</organism>
<dbReference type="GO" id="GO:0006529">
    <property type="term" value="P:asparagine biosynthetic process"/>
    <property type="evidence" value="ECO:0007669"/>
    <property type="project" value="UniProtKB-KW"/>
</dbReference>
<keyword evidence="9" id="KW-0028">Amino-acid biosynthesis</keyword>
<dbReference type="InterPro" id="IPR051786">
    <property type="entry name" value="ASN_synthetase/amidase"/>
</dbReference>
<comment type="pathway">
    <text evidence="1">Amino-acid biosynthesis; L-asparagine biosynthesis; L-asparagine from L-aspartate (L-Gln route): step 1/1.</text>
</comment>
<keyword evidence="7 9" id="KW-0315">Glutamine amidotransferase</keyword>
<comment type="caution">
    <text evidence="13">The sequence shown here is derived from an EMBL/GenBank/DDBJ whole genome shotgun (WGS) entry which is preliminary data.</text>
</comment>
<accession>A0A024Q8Q7</accession>
<dbReference type="CDD" id="cd01991">
    <property type="entry name" value="Asn_synthase_B_C"/>
    <property type="match status" value="1"/>
</dbReference>
<dbReference type="Pfam" id="PF00733">
    <property type="entry name" value="Asn_synthase"/>
    <property type="match status" value="1"/>
</dbReference>
<dbReference type="SUPFAM" id="SSF52402">
    <property type="entry name" value="Adenine nucleotide alpha hydrolases-like"/>
    <property type="match status" value="1"/>
</dbReference>
<dbReference type="Gene3D" id="3.60.20.10">
    <property type="entry name" value="Glutamine Phosphoribosylpyrophosphate, subunit 1, domain 1"/>
    <property type="match status" value="1"/>
</dbReference>
<keyword evidence="5 10" id="KW-0067">ATP-binding</keyword>
<evidence type="ECO:0000256" key="9">
    <source>
        <dbReference type="PIRSR" id="PIRSR001589-1"/>
    </source>
</evidence>
<evidence type="ECO:0000256" key="8">
    <source>
        <dbReference type="ARBA" id="ARBA00048741"/>
    </source>
</evidence>
<keyword evidence="4 10" id="KW-0547">Nucleotide-binding</keyword>
<proteinExistence type="inferred from homology"/>
<dbReference type="RefSeq" id="WP_038242861.1">
    <property type="nucleotide sequence ID" value="NZ_BNER01000003.1"/>
</dbReference>
<dbReference type="InterPro" id="IPR001962">
    <property type="entry name" value="Asn_synthase"/>
</dbReference>
<dbReference type="GO" id="GO:0004066">
    <property type="term" value="F:asparagine synthase (glutamine-hydrolyzing) activity"/>
    <property type="evidence" value="ECO:0007669"/>
    <property type="project" value="UniProtKB-EC"/>
</dbReference>
<evidence type="ECO:0000256" key="1">
    <source>
        <dbReference type="ARBA" id="ARBA00005187"/>
    </source>
</evidence>
<dbReference type="PANTHER" id="PTHR43284">
    <property type="entry name" value="ASPARAGINE SYNTHETASE (GLUTAMINE-HYDROLYZING)"/>
    <property type="match status" value="1"/>
</dbReference>
<dbReference type="EMBL" id="CCDP010000001">
    <property type="protein sequence ID" value="CDQ38874.1"/>
    <property type="molecule type" value="Genomic_DNA"/>
</dbReference>
<dbReference type="PIRSF" id="PIRSF001589">
    <property type="entry name" value="Asn_synthetase_glu-h"/>
    <property type="match status" value="1"/>
</dbReference>
<dbReference type="OrthoDB" id="9763290at2"/>
<evidence type="ECO:0000256" key="4">
    <source>
        <dbReference type="ARBA" id="ARBA00022741"/>
    </source>
</evidence>
<evidence type="ECO:0000256" key="3">
    <source>
        <dbReference type="ARBA" id="ARBA00012737"/>
    </source>
</evidence>
<protein>
    <recommendedName>
        <fullName evidence="3">asparagine synthase (glutamine-hydrolyzing)</fullName>
        <ecNumber evidence="3">6.3.5.4</ecNumber>
    </recommendedName>
</protein>
<dbReference type="Gene3D" id="3.40.50.620">
    <property type="entry name" value="HUPs"/>
    <property type="match status" value="1"/>
</dbReference>
<dbReference type="InterPro" id="IPR017932">
    <property type="entry name" value="GATase_2_dom"/>
</dbReference>
<dbReference type="CDD" id="cd00712">
    <property type="entry name" value="AsnB"/>
    <property type="match status" value="1"/>
</dbReference>
<dbReference type="PANTHER" id="PTHR43284:SF1">
    <property type="entry name" value="ASPARAGINE SYNTHETASE"/>
    <property type="match status" value="1"/>
</dbReference>
<name>A0A024Q8Q7_9BACI</name>